<dbReference type="Gene3D" id="2.60.120.920">
    <property type="match status" value="1"/>
</dbReference>
<organism evidence="1 2">
    <name type="scientific">Meloidogyne enterolobii</name>
    <name type="common">Root-knot nematode worm</name>
    <name type="synonym">Meloidogyne mayaguensis</name>
    <dbReference type="NCBI Taxonomy" id="390850"/>
    <lineage>
        <taxon>Eukaryota</taxon>
        <taxon>Metazoa</taxon>
        <taxon>Ecdysozoa</taxon>
        <taxon>Nematoda</taxon>
        <taxon>Chromadorea</taxon>
        <taxon>Rhabditida</taxon>
        <taxon>Tylenchina</taxon>
        <taxon>Tylenchomorpha</taxon>
        <taxon>Tylenchoidea</taxon>
        <taxon>Meloidogynidae</taxon>
        <taxon>Meloidogyninae</taxon>
        <taxon>Meloidogyne</taxon>
    </lineage>
</organism>
<proteinExistence type="predicted"/>
<reference evidence="1 2" key="1">
    <citation type="submission" date="2020-08" db="EMBL/GenBank/DDBJ databases">
        <authorList>
            <person name="Koutsovoulos G."/>
            <person name="Danchin GJ E."/>
        </authorList>
    </citation>
    <scope>NUCLEOTIDE SEQUENCE [LARGE SCALE GENOMIC DNA]</scope>
</reference>
<comment type="caution">
    <text evidence="1">The sequence shown here is derived from an EMBL/GenBank/DDBJ whole genome shotgun (WGS) entry which is preliminary data.</text>
</comment>
<gene>
    <name evidence="1" type="ORF">MENT_LOCUS41569</name>
</gene>
<dbReference type="OrthoDB" id="258495at2759"/>
<protein>
    <submittedName>
        <fullName evidence="1">Uncharacterized protein</fullName>
    </submittedName>
</protein>
<name>A0A6V7WPE8_MELEN</name>
<sequence>MYKCCDNKCINTNKPIGECINGNGCVNLINEENNIKYVKCGEGKGVNDISVIFAENSFKKPQNSINYSLFYFEIKCTTRIGGKLNNDTEMIIGLELETANKGYIRFEASFASIFNENEKKFKVPNFTWKNNDVFGCGLVYPPEGVPYIFFTQNGKQIGKAVLLKDNCDSFKPYVALICCSVQANFGGDLESEPFIYDISKHLATKYY</sequence>
<dbReference type="AlphaFoldDB" id="A0A6V7WPE8"/>
<evidence type="ECO:0000313" key="2">
    <source>
        <dbReference type="Proteomes" id="UP000580250"/>
    </source>
</evidence>
<dbReference type="EMBL" id="CAJEWN010000718">
    <property type="protein sequence ID" value="CAD2188889.1"/>
    <property type="molecule type" value="Genomic_DNA"/>
</dbReference>
<evidence type="ECO:0000313" key="1">
    <source>
        <dbReference type="EMBL" id="CAD2188889.1"/>
    </source>
</evidence>
<accession>A0A6V7WPE8</accession>
<dbReference type="Proteomes" id="UP000580250">
    <property type="component" value="Unassembled WGS sequence"/>
</dbReference>
<dbReference type="InterPro" id="IPR043136">
    <property type="entry name" value="B30.2/SPRY_sf"/>
</dbReference>